<dbReference type="SUPFAM" id="SSF51735">
    <property type="entry name" value="NAD(P)-binding Rossmann-fold domains"/>
    <property type="match status" value="1"/>
</dbReference>
<dbReference type="GO" id="GO:0070403">
    <property type="term" value="F:NAD+ binding"/>
    <property type="evidence" value="ECO:0007669"/>
    <property type="project" value="InterPro"/>
</dbReference>
<name>A0A1M7KZ38_9BACT</name>
<dbReference type="Pfam" id="PF02737">
    <property type="entry name" value="3HCDH_N"/>
    <property type="match status" value="1"/>
</dbReference>
<feature type="compositionally biased region" description="Polar residues" evidence="1">
    <location>
        <begin position="66"/>
        <end position="81"/>
    </location>
</feature>
<dbReference type="Gene3D" id="3.40.50.720">
    <property type="entry name" value="NAD(P)-binding Rossmann-like Domain"/>
    <property type="match status" value="1"/>
</dbReference>
<protein>
    <submittedName>
        <fullName evidence="3">3-hydroxyacyl-CoA dehydrogenase, NAD binding domain</fullName>
    </submittedName>
</protein>
<sequence>MENKIKKIAIVGTGTVVNGIGLVFSQRGFRVTLTDQTQQVPDARARRSEKNLINQQEKVARDFRNKPNQANKKSSRHFNSF</sequence>
<dbReference type="RefSeq" id="WP_073093272.1">
    <property type="nucleotide sequence ID" value="NZ_FRCY01000003.1"/>
</dbReference>
<dbReference type="InterPro" id="IPR036291">
    <property type="entry name" value="NAD(P)-bd_dom_sf"/>
</dbReference>
<dbReference type="Proteomes" id="UP000184513">
    <property type="component" value="Unassembled WGS sequence"/>
</dbReference>
<feature type="region of interest" description="Disordered" evidence="1">
    <location>
        <begin position="36"/>
        <end position="81"/>
    </location>
</feature>
<evidence type="ECO:0000259" key="2">
    <source>
        <dbReference type="Pfam" id="PF02737"/>
    </source>
</evidence>
<organism evidence="3 4">
    <name type="scientific">Cyclobacterium lianum</name>
    <dbReference type="NCBI Taxonomy" id="388280"/>
    <lineage>
        <taxon>Bacteria</taxon>
        <taxon>Pseudomonadati</taxon>
        <taxon>Bacteroidota</taxon>
        <taxon>Cytophagia</taxon>
        <taxon>Cytophagales</taxon>
        <taxon>Cyclobacteriaceae</taxon>
        <taxon>Cyclobacterium</taxon>
    </lineage>
</organism>
<gene>
    <name evidence="3" type="ORF">SAMN04488057_10328</name>
</gene>
<reference evidence="3 4" key="1">
    <citation type="submission" date="2016-11" db="EMBL/GenBank/DDBJ databases">
        <authorList>
            <person name="Jaros S."/>
            <person name="Januszkiewicz K."/>
            <person name="Wedrychowicz H."/>
        </authorList>
    </citation>
    <scope>NUCLEOTIDE SEQUENCE [LARGE SCALE GENOMIC DNA]</scope>
    <source>
        <strain evidence="3 4">CGMCC 1.6102</strain>
    </source>
</reference>
<dbReference type="EMBL" id="FRCY01000003">
    <property type="protein sequence ID" value="SHM70510.1"/>
    <property type="molecule type" value="Genomic_DNA"/>
</dbReference>
<dbReference type="GO" id="GO:0006631">
    <property type="term" value="P:fatty acid metabolic process"/>
    <property type="evidence" value="ECO:0007669"/>
    <property type="project" value="InterPro"/>
</dbReference>
<evidence type="ECO:0000313" key="4">
    <source>
        <dbReference type="Proteomes" id="UP000184513"/>
    </source>
</evidence>
<keyword evidence="4" id="KW-1185">Reference proteome</keyword>
<dbReference type="STRING" id="388280.SAMN04488057_10328"/>
<accession>A0A1M7KZ38</accession>
<feature type="domain" description="3-hydroxyacyl-CoA dehydrogenase NAD binding" evidence="2">
    <location>
        <begin position="7"/>
        <end position="62"/>
    </location>
</feature>
<evidence type="ECO:0000313" key="3">
    <source>
        <dbReference type="EMBL" id="SHM70510.1"/>
    </source>
</evidence>
<proteinExistence type="predicted"/>
<dbReference type="AlphaFoldDB" id="A0A1M7KZ38"/>
<evidence type="ECO:0000256" key="1">
    <source>
        <dbReference type="SAM" id="MobiDB-lite"/>
    </source>
</evidence>
<dbReference type="InterPro" id="IPR006176">
    <property type="entry name" value="3-OHacyl-CoA_DH_NAD-bd"/>
</dbReference>